<sequence length="93" mass="11039">MDENVLQDKISEAVLLLYQNKEQEAMQQVKELIVMFQNMIQNQTIEHMEEIGNFAILMQRELLENYQSLDMIGIADCLTEKAVLFMKFYFQNK</sequence>
<name>A0A6L6XFJ8_9FIRM</name>
<protein>
    <submittedName>
        <fullName evidence="1">Uncharacterized protein</fullName>
    </submittedName>
</protein>
<comment type="caution">
    <text evidence="1">The sequence shown here is derived from an EMBL/GenBank/DDBJ whole genome shotgun (WGS) entry which is preliminary data.</text>
</comment>
<proteinExistence type="predicted"/>
<accession>A0A6L6XFJ8</accession>
<organism evidence="1 2">
    <name type="scientific">Roseburia intestinalis</name>
    <dbReference type="NCBI Taxonomy" id="166486"/>
    <lineage>
        <taxon>Bacteria</taxon>
        <taxon>Bacillati</taxon>
        <taxon>Bacillota</taxon>
        <taxon>Clostridia</taxon>
        <taxon>Lachnospirales</taxon>
        <taxon>Lachnospiraceae</taxon>
        <taxon>Roseburia</taxon>
    </lineage>
</organism>
<dbReference type="Proteomes" id="UP000479531">
    <property type="component" value="Unassembled WGS sequence"/>
</dbReference>
<evidence type="ECO:0000313" key="1">
    <source>
        <dbReference type="EMBL" id="MVQ45914.1"/>
    </source>
</evidence>
<dbReference type="RefSeq" id="WP_157350536.1">
    <property type="nucleotide sequence ID" value="NZ_WGGT01000010.1"/>
</dbReference>
<reference evidence="1 2" key="1">
    <citation type="submission" date="2019-10" db="EMBL/GenBank/DDBJ databases">
        <title>Roseburia spp. ameliorate alcoholic fatty liver via restoration of gut barrier function.</title>
        <authorList>
            <person name="Seo B."/>
            <person name="Ko G."/>
        </authorList>
    </citation>
    <scope>NUCLEOTIDE SEQUENCE [LARGE SCALE GENOMIC DNA]</scope>
    <source>
        <strain evidence="1 2">SNUG30017</strain>
    </source>
</reference>
<gene>
    <name evidence="1" type="ORF">GCK47_09385</name>
</gene>
<evidence type="ECO:0000313" key="2">
    <source>
        <dbReference type="Proteomes" id="UP000479531"/>
    </source>
</evidence>
<dbReference type="AlphaFoldDB" id="A0A6L6XFJ8"/>
<dbReference type="EMBL" id="WGGT01000010">
    <property type="protein sequence ID" value="MVQ45914.1"/>
    <property type="molecule type" value="Genomic_DNA"/>
</dbReference>